<keyword evidence="2" id="KW-1185">Reference proteome</keyword>
<protein>
    <submittedName>
        <fullName evidence="1">Uncharacterized protein</fullName>
    </submittedName>
</protein>
<dbReference type="GeneID" id="19143397"/>
<dbReference type="Proteomes" id="UP000053841">
    <property type="component" value="Unassembled WGS sequence"/>
</dbReference>
<dbReference type="AlphaFoldDB" id="W6YE63"/>
<evidence type="ECO:0000313" key="1">
    <source>
        <dbReference type="EMBL" id="EUC29471.1"/>
    </source>
</evidence>
<accession>W6YE63</accession>
<dbReference type="KEGG" id="bze:COCCADRAFT_106430"/>
<reference evidence="1 2" key="1">
    <citation type="journal article" date="2013" name="PLoS Genet.">
        <title>Comparative genome structure, secondary metabolite, and effector coding capacity across Cochliobolus pathogens.</title>
        <authorList>
            <person name="Condon B.J."/>
            <person name="Leng Y."/>
            <person name="Wu D."/>
            <person name="Bushley K.E."/>
            <person name="Ohm R.A."/>
            <person name="Otillar R."/>
            <person name="Martin J."/>
            <person name="Schackwitz W."/>
            <person name="Grimwood J."/>
            <person name="MohdZainudin N."/>
            <person name="Xue C."/>
            <person name="Wang R."/>
            <person name="Manning V.A."/>
            <person name="Dhillon B."/>
            <person name="Tu Z.J."/>
            <person name="Steffenson B.J."/>
            <person name="Salamov A."/>
            <person name="Sun H."/>
            <person name="Lowry S."/>
            <person name="LaButti K."/>
            <person name="Han J."/>
            <person name="Copeland A."/>
            <person name="Lindquist E."/>
            <person name="Barry K."/>
            <person name="Schmutz J."/>
            <person name="Baker S.E."/>
            <person name="Ciuffetti L.M."/>
            <person name="Grigoriev I.V."/>
            <person name="Zhong S."/>
            <person name="Turgeon B.G."/>
        </authorList>
    </citation>
    <scope>NUCLEOTIDE SEQUENCE [LARGE SCALE GENOMIC DNA]</scope>
    <source>
        <strain evidence="1 2">26-R-13</strain>
    </source>
</reference>
<dbReference type="EMBL" id="KI964746">
    <property type="protein sequence ID" value="EUC29471.1"/>
    <property type="molecule type" value="Genomic_DNA"/>
</dbReference>
<dbReference type="RefSeq" id="XP_007716232.1">
    <property type="nucleotide sequence ID" value="XM_007718042.1"/>
</dbReference>
<sequence length="75" mass="8529">MGRREVENGNTPRRAECRLLQDSTGAPILQEGYSIMEHSLYISVSEIECLGRLEIYYRCLESQAICRCKSLTAES</sequence>
<name>W6YE63_COCC2</name>
<proteinExistence type="predicted"/>
<evidence type="ECO:0000313" key="2">
    <source>
        <dbReference type="Proteomes" id="UP000053841"/>
    </source>
</evidence>
<gene>
    <name evidence="1" type="ORF">COCCADRAFT_106430</name>
</gene>
<dbReference type="OrthoDB" id="10311396at2759"/>
<dbReference type="HOGENOM" id="CLU_2687641_0_0_1"/>
<organism evidence="1 2">
    <name type="scientific">Cochliobolus carbonum (strain 26-R-13)</name>
    <name type="common">Maize leaf spot fungus</name>
    <name type="synonym">Bipolaris zeicola</name>
    <dbReference type="NCBI Taxonomy" id="930089"/>
    <lineage>
        <taxon>Eukaryota</taxon>
        <taxon>Fungi</taxon>
        <taxon>Dikarya</taxon>
        <taxon>Ascomycota</taxon>
        <taxon>Pezizomycotina</taxon>
        <taxon>Dothideomycetes</taxon>
        <taxon>Pleosporomycetidae</taxon>
        <taxon>Pleosporales</taxon>
        <taxon>Pleosporineae</taxon>
        <taxon>Pleosporaceae</taxon>
        <taxon>Bipolaris</taxon>
    </lineage>
</organism>